<dbReference type="AlphaFoldDB" id="A0A2W5FSI3"/>
<dbReference type="EMBL" id="QFOT01000016">
    <property type="protein sequence ID" value="PZP56750.1"/>
    <property type="molecule type" value="Genomic_DNA"/>
</dbReference>
<accession>A0A2W5FSI3</accession>
<gene>
    <name evidence="1" type="ORF">DI586_02675</name>
</gene>
<evidence type="ECO:0000313" key="2">
    <source>
        <dbReference type="Proteomes" id="UP000249739"/>
    </source>
</evidence>
<organism evidence="1 2">
    <name type="scientific">Micavibrio aeruginosavorus</name>
    <dbReference type="NCBI Taxonomy" id="349221"/>
    <lineage>
        <taxon>Bacteria</taxon>
        <taxon>Pseudomonadati</taxon>
        <taxon>Bdellovibrionota</taxon>
        <taxon>Bdellovibrionia</taxon>
        <taxon>Bdellovibrionales</taxon>
        <taxon>Pseudobdellovibrionaceae</taxon>
        <taxon>Micavibrio</taxon>
    </lineage>
</organism>
<comment type="caution">
    <text evidence="1">The sequence shown here is derived from an EMBL/GenBank/DDBJ whole genome shotgun (WGS) entry which is preliminary data.</text>
</comment>
<evidence type="ECO:0000313" key="1">
    <source>
        <dbReference type="EMBL" id="PZP56750.1"/>
    </source>
</evidence>
<proteinExistence type="predicted"/>
<dbReference type="Proteomes" id="UP000249739">
    <property type="component" value="Unassembled WGS sequence"/>
</dbReference>
<protein>
    <submittedName>
        <fullName evidence="1">Uncharacterized protein</fullName>
    </submittedName>
</protein>
<reference evidence="1 2" key="1">
    <citation type="submission" date="2017-08" db="EMBL/GenBank/DDBJ databases">
        <title>Infants hospitalized years apart are colonized by the same room-sourced microbial strains.</title>
        <authorList>
            <person name="Brooks B."/>
            <person name="Olm M.R."/>
            <person name="Firek B.A."/>
            <person name="Baker R."/>
            <person name="Thomas B.C."/>
            <person name="Morowitz M.J."/>
            <person name="Banfield J.F."/>
        </authorList>
    </citation>
    <scope>NUCLEOTIDE SEQUENCE [LARGE SCALE GENOMIC DNA]</scope>
    <source>
        <strain evidence="1">S2_006_000_R2_64</strain>
    </source>
</reference>
<name>A0A2W5FSI3_9BACT</name>
<sequence>MDSLIKFVDMWEKTGNIEGILSQNLVLPPSDEVQAYLLTLPQAEQTRIRKALSEATVALSSHSSRMEEEAKLLKSQIDQNIQSSNACLAYNKIPKK</sequence>